<dbReference type="AlphaFoldDB" id="X0S5H9"/>
<name>X0S5H9_9ZZZZ</name>
<evidence type="ECO:0008006" key="2">
    <source>
        <dbReference type="Google" id="ProtNLM"/>
    </source>
</evidence>
<evidence type="ECO:0000313" key="1">
    <source>
        <dbReference type="EMBL" id="GAF70451.1"/>
    </source>
</evidence>
<proteinExistence type="predicted"/>
<organism evidence="1">
    <name type="scientific">marine sediment metagenome</name>
    <dbReference type="NCBI Taxonomy" id="412755"/>
    <lineage>
        <taxon>unclassified sequences</taxon>
        <taxon>metagenomes</taxon>
        <taxon>ecological metagenomes</taxon>
    </lineage>
</organism>
<dbReference type="EMBL" id="BARS01000026">
    <property type="protein sequence ID" value="GAF70451.1"/>
    <property type="molecule type" value="Genomic_DNA"/>
</dbReference>
<dbReference type="Pfam" id="PF08843">
    <property type="entry name" value="AbiEii"/>
    <property type="match status" value="1"/>
</dbReference>
<comment type="caution">
    <text evidence="1">The sequence shown here is derived from an EMBL/GenBank/DDBJ whole genome shotgun (WGS) entry which is preliminary data.</text>
</comment>
<dbReference type="Gene3D" id="3.10.450.620">
    <property type="entry name" value="JHP933, nucleotidyltransferase-like core domain"/>
    <property type="match status" value="1"/>
</dbReference>
<accession>X0S5H9</accession>
<sequence length="255" mass="30213">MLSKEQVQIFSKELKIDSFSIYREYLQLLFLKYFYELPTSNQIYFKGGTAIKFLFGSFRFSEDLDFSSTLKEEEIKSLIQKATKNLSREISVSFKQEKSIADSFTGRIFQGISDFSFPLMVRLDISLREKPIYIENKYIETTFPISPYPLVEHLAVKEILAEKIRALIIRGKGRDLFDIWFLLSKKIEIDWDLVNLKMSFYNRKTNLNEIMTVIKEVPDQEIKKDLTKFLPLNQRESVKKVKIWLIEKLKKLEEK</sequence>
<protein>
    <recommendedName>
        <fullName evidence="2">Nucleotidyl transferase AbiEii/AbiGii toxin family protein</fullName>
    </recommendedName>
</protein>
<dbReference type="InterPro" id="IPR014942">
    <property type="entry name" value="AbiEii"/>
</dbReference>
<reference evidence="1" key="1">
    <citation type="journal article" date="2014" name="Front. Microbiol.">
        <title>High frequency of phylogenetically diverse reductive dehalogenase-homologous genes in deep subseafloor sedimentary metagenomes.</title>
        <authorList>
            <person name="Kawai M."/>
            <person name="Futagami T."/>
            <person name="Toyoda A."/>
            <person name="Takaki Y."/>
            <person name="Nishi S."/>
            <person name="Hori S."/>
            <person name="Arai W."/>
            <person name="Tsubouchi T."/>
            <person name="Morono Y."/>
            <person name="Uchiyama I."/>
            <person name="Ito T."/>
            <person name="Fujiyama A."/>
            <person name="Inagaki F."/>
            <person name="Takami H."/>
        </authorList>
    </citation>
    <scope>NUCLEOTIDE SEQUENCE</scope>
    <source>
        <strain evidence="1">Expedition CK06-06</strain>
    </source>
</reference>
<gene>
    <name evidence="1" type="ORF">S01H1_00096</name>
</gene>